<dbReference type="Proteomes" id="UP000095282">
    <property type="component" value="Unplaced"/>
</dbReference>
<keyword evidence="1" id="KW-1133">Transmembrane helix</keyword>
<feature type="transmembrane region" description="Helical" evidence="1">
    <location>
        <begin position="82"/>
        <end position="103"/>
    </location>
</feature>
<reference evidence="3" key="1">
    <citation type="submission" date="2016-11" db="UniProtKB">
        <authorList>
            <consortium name="WormBaseParasite"/>
        </authorList>
    </citation>
    <scope>IDENTIFICATION</scope>
</reference>
<keyword evidence="1" id="KW-0472">Membrane</keyword>
<proteinExistence type="predicted"/>
<evidence type="ECO:0000313" key="2">
    <source>
        <dbReference type="Proteomes" id="UP000095282"/>
    </source>
</evidence>
<feature type="transmembrane region" description="Helical" evidence="1">
    <location>
        <begin position="196"/>
        <end position="213"/>
    </location>
</feature>
<sequence>MIKLFYFICIFYFIFIILLLITGYGVFCVVVAMYYVVSDYLIFIVTEVNHFLLSLLAIQRFLLYFVPSSDKYLNISGRTMKVILRCSYGAISLVVAVEFYILIKTYLNPMFDDHGLFMLPEGIYIGLNVLLMASTLLYLPIMISIQKLGRLASAQLNKPQRFVLWQMVAVFIGKLVLIPFAIMLSDVTGIISGLEYTDGIYTLIIVQLTYLGCNRHNLQSLLSTLKPRNFFRVLFCPWRLKEQVEPGVYQIESTGRN</sequence>
<dbReference type="eggNOG" id="ENOG502R8SW">
    <property type="taxonomic scope" value="Eukaryota"/>
</dbReference>
<organism evidence="2 3">
    <name type="scientific">Caenorhabditis tropicalis</name>
    <dbReference type="NCBI Taxonomy" id="1561998"/>
    <lineage>
        <taxon>Eukaryota</taxon>
        <taxon>Metazoa</taxon>
        <taxon>Ecdysozoa</taxon>
        <taxon>Nematoda</taxon>
        <taxon>Chromadorea</taxon>
        <taxon>Rhabditida</taxon>
        <taxon>Rhabditina</taxon>
        <taxon>Rhabditomorpha</taxon>
        <taxon>Rhabditoidea</taxon>
        <taxon>Rhabditidae</taxon>
        <taxon>Peloderinae</taxon>
        <taxon>Caenorhabditis</taxon>
    </lineage>
</organism>
<dbReference type="WBParaSite" id="Csp11.Scaffold612.g5924.t1">
    <property type="protein sequence ID" value="Csp11.Scaffold612.g5924.t1"/>
    <property type="gene ID" value="Csp11.Scaffold612.g5924"/>
</dbReference>
<feature type="transmembrane region" description="Helical" evidence="1">
    <location>
        <begin position="123"/>
        <end position="141"/>
    </location>
</feature>
<feature type="transmembrane region" description="Helical" evidence="1">
    <location>
        <begin position="40"/>
        <end position="62"/>
    </location>
</feature>
<protein>
    <submittedName>
        <fullName evidence="3">Serpentine Receptor, class Z</fullName>
    </submittedName>
</protein>
<dbReference type="AlphaFoldDB" id="A0A1I7THA7"/>
<dbReference type="InterPro" id="IPR018817">
    <property type="entry name" value="7TM_GPCR_serpentine_rcpt_Srz"/>
</dbReference>
<feature type="transmembrane region" description="Helical" evidence="1">
    <location>
        <begin position="7"/>
        <end position="34"/>
    </location>
</feature>
<accession>A0A1I7THA7</accession>
<name>A0A1I7THA7_9PELO</name>
<dbReference type="PANTHER" id="PTHR31720">
    <property type="entry name" value="SERPENTINE RECEPTOR, CLASS Z-RELATED"/>
    <property type="match status" value="1"/>
</dbReference>
<feature type="transmembrane region" description="Helical" evidence="1">
    <location>
        <begin position="162"/>
        <end position="184"/>
    </location>
</feature>
<dbReference type="PANTHER" id="PTHR31720:SF16">
    <property type="entry name" value="G PROTEIN-COUPLED RECEPTOR-RELATED"/>
    <property type="match status" value="1"/>
</dbReference>
<evidence type="ECO:0000256" key="1">
    <source>
        <dbReference type="SAM" id="Phobius"/>
    </source>
</evidence>
<dbReference type="Pfam" id="PF10325">
    <property type="entry name" value="7TM_GPCR_Srz"/>
    <property type="match status" value="1"/>
</dbReference>
<keyword evidence="1" id="KW-0812">Transmembrane</keyword>
<keyword evidence="2" id="KW-1185">Reference proteome</keyword>
<evidence type="ECO:0000313" key="3">
    <source>
        <dbReference type="WBParaSite" id="Csp11.Scaffold612.g5924.t1"/>
    </source>
</evidence>